<reference evidence="2" key="2">
    <citation type="submission" date="2015-10" db="EMBL/GenBank/DDBJ databases">
        <authorList>
            <person name="Gilbert D.G."/>
        </authorList>
    </citation>
    <scope>NUCLEOTIDE SEQUENCE</scope>
    <source>
        <strain evidence="2">GO-13</strain>
    </source>
</reference>
<dbReference type="Proteomes" id="UP001341297">
    <property type="component" value="Unassembled WGS sequence"/>
</dbReference>
<dbReference type="RefSeq" id="WP_048354189.1">
    <property type="nucleotide sequence ID" value="NZ_CP023481.1"/>
</dbReference>
<evidence type="ECO:0000313" key="4">
    <source>
        <dbReference type="Proteomes" id="UP000036168"/>
    </source>
</evidence>
<keyword evidence="1" id="KW-1133">Transmembrane helix</keyword>
<proteinExistence type="predicted"/>
<keyword evidence="1" id="KW-0812">Transmembrane</keyword>
<evidence type="ECO:0000313" key="5">
    <source>
        <dbReference type="Proteomes" id="UP001341297"/>
    </source>
</evidence>
<evidence type="ECO:0008006" key="6">
    <source>
        <dbReference type="Google" id="ProtNLM"/>
    </source>
</evidence>
<reference evidence="2 4" key="1">
    <citation type="journal article" date="2015" name="Int. J. Syst. Evol. Microbiol.">
        <title>Bacillus glycinifermentans sp. nov., isolated from fermented soybean paste.</title>
        <authorList>
            <person name="Kim S.J."/>
            <person name="Dunlap C.A."/>
            <person name="Kwon S.W."/>
            <person name="Rooney A.P."/>
        </authorList>
    </citation>
    <scope>NUCLEOTIDE SEQUENCE [LARGE SCALE GENOMIC DNA]</scope>
    <source>
        <strain evidence="2 4">GO-13</strain>
    </source>
</reference>
<dbReference type="OrthoDB" id="2969583at2"/>
<accession>A0A0T6BR14</accession>
<keyword evidence="1" id="KW-0472">Membrane</keyword>
<feature type="transmembrane region" description="Helical" evidence="1">
    <location>
        <begin position="60"/>
        <end position="80"/>
    </location>
</feature>
<comment type="caution">
    <text evidence="2">The sequence shown here is derived from an EMBL/GenBank/DDBJ whole genome shotgun (WGS) entry which is preliminary data.</text>
</comment>
<feature type="transmembrane region" description="Helical" evidence="1">
    <location>
        <begin position="37"/>
        <end position="53"/>
    </location>
</feature>
<dbReference type="EMBL" id="JARRTL010000009">
    <property type="protein sequence ID" value="MEC0485151.1"/>
    <property type="molecule type" value="Genomic_DNA"/>
</dbReference>
<name>A0A0T6BR14_9BACI</name>
<keyword evidence="5" id="KW-1185">Reference proteome</keyword>
<evidence type="ECO:0000256" key="1">
    <source>
        <dbReference type="SAM" id="Phobius"/>
    </source>
</evidence>
<organism evidence="2 4">
    <name type="scientific">Bacillus glycinifermentans</name>
    <dbReference type="NCBI Taxonomy" id="1664069"/>
    <lineage>
        <taxon>Bacteria</taxon>
        <taxon>Bacillati</taxon>
        <taxon>Bacillota</taxon>
        <taxon>Bacilli</taxon>
        <taxon>Bacillales</taxon>
        <taxon>Bacillaceae</taxon>
        <taxon>Bacillus</taxon>
    </lineage>
</organism>
<dbReference type="Proteomes" id="UP000036168">
    <property type="component" value="Unassembled WGS sequence"/>
</dbReference>
<evidence type="ECO:0000313" key="2">
    <source>
        <dbReference type="EMBL" id="KRT93946.1"/>
    </source>
</evidence>
<feature type="transmembrane region" description="Helical" evidence="1">
    <location>
        <begin position="12"/>
        <end position="31"/>
    </location>
</feature>
<reference evidence="3 5" key="3">
    <citation type="submission" date="2023-03" db="EMBL/GenBank/DDBJ databases">
        <title>Agriculturally important microbes genome sequencing.</title>
        <authorList>
            <person name="Dunlap C."/>
        </authorList>
    </citation>
    <scope>NUCLEOTIDE SEQUENCE [LARGE SCALE GENOMIC DNA]</scope>
    <source>
        <strain evidence="3 5">CBP-3203</strain>
    </source>
</reference>
<gene>
    <name evidence="2" type="ORF">AB447_216510</name>
    <name evidence="3" type="ORF">P8828_09915</name>
</gene>
<protein>
    <recommendedName>
        <fullName evidence="6">Holin</fullName>
    </recommendedName>
</protein>
<evidence type="ECO:0000313" key="3">
    <source>
        <dbReference type="EMBL" id="MEC0485151.1"/>
    </source>
</evidence>
<dbReference type="AlphaFoldDB" id="A0A0T6BR14"/>
<sequence length="93" mass="10232">MDFPIIHTNVWDAVTAVPIIIFMTQLIKIFLKVPKKYVPTVALALGLIISVCISHRHSLIAGIFMGGFYGYAAIGSYASLKTTVTSFRNNSRT</sequence>
<dbReference type="EMBL" id="LECW02000015">
    <property type="protein sequence ID" value="KRT93946.1"/>
    <property type="molecule type" value="Genomic_DNA"/>
</dbReference>